<protein>
    <recommendedName>
        <fullName evidence="4">FHA domain-containing protein</fullName>
    </recommendedName>
</protein>
<feature type="compositionally biased region" description="Basic and acidic residues" evidence="1">
    <location>
        <begin position="267"/>
        <end position="289"/>
    </location>
</feature>
<name>A0A0V8I6G0_9MICC</name>
<organism evidence="2 3">
    <name type="scientific">Pseudarthrobacter enclensis</name>
    <dbReference type="NCBI Taxonomy" id="993070"/>
    <lineage>
        <taxon>Bacteria</taxon>
        <taxon>Bacillati</taxon>
        <taxon>Actinomycetota</taxon>
        <taxon>Actinomycetes</taxon>
        <taxon>Micrococcales</taxon>
        <taxon>Micrococcaceae</taxon>
        <taxon>Pseudarthrobacter</taxon>
    </lineage>
</organism>
<sequence>MPENRLDIDLDFSITDESGAVTTGRAEAAGTEVTVSLAGVGPLSGGGLTSLEAIKPLAEFLARQGISVTLAGPDGNIVSLGKVDSPAAQRLVTRSPHIKLGKLGSLLPLVRQGRRQPGGTPLLPPVTPLPLFPTVQRKVVRRVTTTHYARGGGRPRLIFVQDAASWTGQIPREVALTEDITTIGSNPGSGLELEGLEALHAEIRHDDQDEYVLVPHGPVSGSVARSGPSVLRTGARIQMGEWCLAFFREEFADHGRPFGGRSGGELAYERPQLDPRTGTMERDSSEGVW</sequence>
<proteinExistence type="predicted"/>
<evidence type="ECO:0000313" key="2">
    <source>
        <dbReference type="EMBL" id="KSU70367.1"/>
    </source>
</evidence>
<dbReference type="CDD" id="cd00060">
    <property type="entry name" value="FHA"/>
    <property type="match status" value="1"/>
</dbReference>
<gene>
    <name evidence="2" type="ORF">AS031_17370</name>
</gene>
<comment type="caution">
    <text evidence="2">The sequence shown here is derived from an EMBL/GenBank/DDBJ whole genome shotgun (WGS) entry which is preliminary data.</text>
</comment>
<feature type="region of interest" description="Disordered" evidence="1">
    <location>
        <begin position="258"/>
        <end position="289"/>
    </location>
</feature>
<evidence type="ECO:0000256" key="1">
    <source>
        <dbReference type="SAM" id="MobiDB-lite"/>
    </source>
</evidence>
<dbReference type="STRING" id="993070.AS031_17370"/>
<dbReference type="SUPFAM" id="SSF49879">
    <property type="entry name" value="SMAD/FHA domain"/>
    <property type="match status" value="1"/>
</dbReference>
<accession>A0A0V8I6G0</accession>
<dbReference type="AlphaFoldDB" id="A0A0V8I6G0"/>
<dbReference type="RefSeq" id="WP_058269422.1">
    <property type="nucleotide sequence ID" value="NZ_FMAZ01000009.1"/>
</dbReference>
<dbReference type="InterPro" id="IPR008984">
    <property type="entry name" value="SMAD_FHA_dom_sf"/>
</dbReference>
<dbReference type="OrthoDB" id="5065133at2"/>
<evidence type="ECO:0000313" key="3">
    <source>
        <dbReference type="Proteomes" id="UP000053199"/>
    </source>
</evidence>
<dbReference type="Proteomes" id="UP000053199">
    <property type="component" value="Unassembled WGS sequence"/>
</dbReference>
<keyword evidence="3" id="KW-1185">Reference proteome</keyword>
<dbReference type="EMBL" id="LNQM01000010">
    <property type="protein sequence ID" value="KSU70367.1"/>
    <property type="molecule type" value="Genomic_DNA"/>
</dbReference>
<evidence type="ECO:0008006" key="4">
    <source>
        <dbReference type="Google" id="ProtNLM"/>
    </source>
</evidence>
<reference evidence="2 3" key="1">
    <citation type="journal article" date="2014" name="Arch. Microbiol.">
        <title>Arthrobacter enclensis sp. nov., isolated from sediment sample.</title>
        <authorList>
            <person name="Dastager S.G."/>
            <person name="Liu Q."/>
            <person name="Tang S.K."/>
            <person name="Krishnamurthi S."/>
            <person name="Lee J.C."/>
            <person name="Li W.J."/>
        </authorList>
    </citation>
    <scope>NUCLEOTIDE SEQUENCE [LARGE SCALE GENOMIC DNA]</scope>
    <source>
        <strain evidence="2 3">NIO-1008</strain>
    </source>
</reference>